<keyword evidence="2" id="KW-1185">Reference proteome</keyword>
<comment type="caution">
    <text evidence="1">The sequence shown here is derived from an EMBL/GenBank/DDBJ whole genome shotgun (WGS) entry which is preliminary data.</text>
</comment>
<proteinExistence type="predicted"/>
<protein>
    <submittedName>
        <fullName evidence="1">Uncharacterized protein</fullName>
    </submittedName>
</protein>
<organism evidence="1 2">
    <name type="scientific">Portunus trituberculatus</name>
    <name type="common">Swimming crab</name>
    <name type="synonym">Neptunus trituberculatus</name>
    <dbReference type="NCBI Taxonomy" id="210409"/>
    <lineage>
        <taxon>Eukaryota</taxon>
        <taxon>Metazoa</taxon>
        <taxon>Ecdysozoa</taxon>
        <taxon>Arthropoda</taxon>
        <taxon>Crustacea</taxon>
        <taxon>Multicrustacea</taxon>
        <taxon>Malacostraca</taxon>
        <taxon>Eumalacostraca</taxon>
        <taxon>Eucarida</taxon>
        <taxon>Decapoda</taxon>
        <taxon>Pleocyemata</taxon>
        <taxon>Brachyura</taxon>
        <taxon>Eubrachyura</taxon>
        <taxon>Portunoidea</taxon>
        <taxon>Portunidae</taxon>
        <taxon>Portuninae</taxon>
        <taxon>Portunus</taxon>
    </lineage>
</organism>
<dbReference type="AlphaFoldDB" id="A0A5B7D161"/>
<dbReference type="EMBL" id="VSRR010000409">
    <property type="protein sequence ID" value="MPC15218.1"/>
    <property type="molecule type" value="Genomic_DNA"/>
</dbReference>
<name>A0A5B7D161_PORTR</name>
<sequence length="76" mass="8749">MYRVVYPVEGGEVDVVVVVVAEVEGGILMRTMSDHHHHRHLHHHHHHHLLLLFLPSLLPFSVPSWSPLIPTVPRIH</sequence>
<evidence type="ECO:0000313" key="1">
    <source>
        <dbReference type="EMBL" id="MPC15218.1"/>
    </source>
</evidence>
<reference evidence="1 2" key="1">
    <citation type="submission" date="2019-05" db="EMBL/GenBank/DDBJ databases">
        <title>Another draft genome of Portunus trituberculatus and its Hox gene families provides insights of decapod evolution.</title>
        <authorList>
            <person name="Jeong J.-H."/>
            <person name="Song I."/>
            <person name="Kim S."/>
            <person name="Choi T."/>
            <person name="Kim D."/>
            <person name="Ryu S."/>
            <person name="Kim W."/>
        </authorList>
    </citation>
    <scope>NUCLEOTIDE SEQUENCE [LARGE SCALE GENOMIC DNA]</scope>
    <source>
        <tissue evidence="1">Muscle</tissue>
    </source>
</reference>
<gene>
    <name evidence="1" type="ORF">E2C01_008003</name>
</gene>
<accession>A0A5B7D161</accession>
<evidence type="ECO:0000313" key="2">
    <source>
        <dbReference type="Proteomes" id="UP000324222"/>
    </source>
</evidence>
<dbReference type="Proteomes" id="UP000324222">
    <property type="component" value="Unassembled WGS sequence"/>
</dbReference>